<dbReference type="EMBL" id="JACHIO010000005">
    <property type="protein sequence ID" value="MBB5063297.1"/>
    <property type="molecule type" value="Genomic_DNA"/>
</dbReference>
<organism evidence="1 2">
    <name type="scientific">Granulicella mallensis</name>
    <dbReference type="NCBI Taxonomy" id="940614"/>
    <lineage>
        <taxon>Bacteria</taxon>
        <taxon>Pseudomonadati</taxon>
        <taxon>Acidobacteriota</taxon>
        <taxon>Terriglobia</taxon>
        <taxon>Terriglobales</taxon>
        <taxon>Acidobacteriaceae</taxon>
        <taxon>Granulicella</taxon>
    </lineage>
</organism>
<evidence type="ECO:0000313" key="1">
    <source>
        <dbReference type="EMBL" id="MBB5063297.1"/>
    </source>
</evidence>
<dbReference type="Proteomes" id="UP000584867">
    <property type="component" value="Unassembled WGS sequence"/>
</dbReference>
<dbReference type="RefSeq" id="WP_184254334.1">
    <property type="nucleotide sequence ID" value="NZ_JACHIO010000005.1"/>
</dbReference>
<protein>
    <submittedName>
        <fullName evidence="1">Uncharacterized protein</fullName>
    </submittedName>
</protein>
<gene>
    <name evidence="1" type="ORF">HDF15_001637</name>
</gene>
<sequence length="49" mass="5387">MPKSHLNLRLQPLRERASARHIPGLGVHDRETTTLILCTTLADTLAGDP</sequence>
<comment type="caution">
    <text evidence="1">The sequence shown here is derived from an EMBL/GenBank/DDBJ whole genome shotgun (WGS) entry which is preliminary data.</text>
</comment>
<dbReference type="AlphaFoldDB" id="A0A7W7ZPE5"/>
<proteinExistence type="predicted"/>
<reference evidence="1 2" key="1">
    <citation type="submission" date="2020-08" db="EMBL/GenBank/DDBJ databases">
        <title>Genomic Encyclopedia of Type Strains, Phase IV (KMG-V): Genome sequencing to study the core and pangenomes of soil and plant-associated prokaryotes.</title>
        <authorList>
            <person name="Whitman W."/>
        </authorList>
    </citation>
    <scope>NUCLEOTIDE SEQUENCE [LARGE SCALE GENOMIC DNA]</scope>
    <source>
        <strain evidence="1 2">X5P3</strain>
    </source>
</reference>
<name>A0A7W7ZPE5_9BACT</name>
<evidence type="ECO:0000313" key="2">
    <source>
        <dbReference type="Proteomes" id="UP000584867"/>
    </source>
</evidence>
<accession>A0A7W7ZPE5</accession>